<protein>
    <recommendedName>
        <fullName evidence="4">PIG-L family deacetylase</fullName>
    </recommendedName>
</protein>
<keyword evidence="3" id="KW-1185">Reference proteome</keyword>
<comment type="caution">
    <text evidence="2">The sequence shown here is derived from an EMBL/GenBank/DDBJ whole genome shotgun (WGS) entry which is preliminary data.</text>
</comment>
<dbReference type="SUPFAM" id="SSF102588">
    <property type="entry name" value="LmbE-like"/>
    <property type="match status" value="1"/>
</dbReference>
<name>A0A6N7Z9I6_9PSEU</name>
<dbReference type="Gene3D" id="3.40.50.10320">
    <property type="entry name" value="LmbE-like"/>
    <property type="match status" value="1"/>
</dbReference>
<evidence type="ECO:0000313" key="3">
    <source>
        <dbReference type="Proteomes" id="UP000440096"/>
    </source>
</evidence>
<reference evidence="2 3" key="1">
    <citation type="submission" date="2019-11" db="EMBL/GenBank/DDBJ databases">
        <title>Draft genome of Amycolatopsis RM579.</title>
        <authorList>
            <person name="Duangmal K."/>
            <person name="Mingma R."/>
        </authorList>
    </citation>
    <scope>NUCLEOTIDE SEQUENCE [LARGE SCALE GENOMIC DNA]</scope>
    <source>
        <strain evidence="2 3">RM579</strain>
    </source>
</reference>
<evidence type="ECO:0000313" key="2">
    <source>
        <dbReference type="EMBL" id="MTD58389.1"/>
    </source>
</evidence>
<evidence type="ECO:0008006" key="4">
    <source>
        <dbReference type="Google" id="ProtNLM"/>
    </source>
</evidence>
<gene>
    <name evidence="2" type="ORF">GKO32_31055</name>
</gene>
<dbReference type="GO" id="GO:0016137">
    <property type="term" value="P:glycoside metabolic process"/>
    <property type="evidence" value="ECO:0007669"/>
    <property type="project" value="UniProtKB-ARBA"/>
</dbReference>
<dbReference type="AlphaFoldDB" id="A0A6N7Z9I6"/>
<evidence type="ECO:0000256" key="1">
    <source>
        <dbReference type="ARBA" id="ARBA00022833"/>
    </source>
</evidence>
<sequence length="198" mass="21575">MPDWIVYQIVGNIVDTLLGSVESRVRGVATGSLLVVSAHAGDFVWRGAGVIALATARGGRATVLCLTFGERGESAKAWRAGNSPAEIKQLRRKTLGADIRFLDAGDYPLVESPELVDRIVHVYREVVPTSVFDTKRKAMECLPVQQHMWDYYTDLAKRRGVQIPTACSGNCSPPRCDIVGCAAWSPRPGCVMSPNCTR</sequence>
<dbReference type="InterPro" id="IPR024078">
    <property type="entry name" value="LmbE-like_dom_sf"/>
</dbReference>
<organism evidence="2 3">
    <name type="scientific">Amycolatopsis pithecellobii</name>
    <dbReference type="NCBI Taxonomy" id="664692"/>
    <lineage>
        <taxon>Bacteria</taxon>
        <taxon>Bacillati</taxon>
        <taxon>Actinomycetota</taxon>
        <taxon>Actinomycetes</taxon>
        <taxon>Pseudonocardiales</taxon>
        <taxon>Pseudonocardiaceae</taxon>
        <taxon>Amycolatopsis</taxon>
    </lineage>
</organism>
<proteinExistence type="predicted"/>
<dbReference type="Proteomes" id="UP000440096">
    <property type="component" value="Unassembled WGS sequence"/>
</dbReference>
<dbReference type="OrthoDB" id="7253851at2"/>
<dbReference type="Pfam" id="PF02585">
    <property type="entry name" value="PIG-L"/>
    <property type="match status" value="1"/>
</dbReference>
<dbReference type="EMBL" id="WMBA01000067">
    <property type="protein sequence ID" value="MTD58389.1"/>
    <property type="molecule type" value="Genomic_DNA"/>
</dbReference>
<dbReference type="InterPro" id="IPR003737">
    <property type="entry name" value="GlcNAc_PI_deacetylase-related"/>
</dbReference>
<accession>A0A6N7Z9I6</accession>
<keyword evidence="1" id="KW-0862">Zinc</keyword>